<comment type="subunit">
    <text evidence="6">Monomer. Associates with the 50S ribosomal subunit.</text>
</comment>
<dbReference type="PANTHER" id="PTHR10229:SF0">
    <property type="entry name" value="GTP-BINDING PROTEIN 6-RELATED"/>
    <property type="match status" value="1"/>
</dbReference>
<accession>A0A532V178</accession>
<evidence type="ECO:0000256" key="1">
    <source>
        <dbReference type="ARBA" id="ARBA00022490"/>
    </source>
</evidence>
<sequence>MKQGELLHRQKVINETNQTERAALVGIVLKGAKPWVTDDFLDELSLLADTAGVRVVDRFVQNRQKPDPGTFIGRGKVKEIAARNGHFDLVIFDDDLSPVQARLLEDKIGKRVIDRSGLILDIFARRARSKEARTQVELAQLQYLLPRLTGQWRHLERQAGGIGLRGPGETQLETDRRLVRKRISKLSSDLKRIEKQRSTQRKRRQNTFKVAIVGYTNAGKSTLLNNLTDSKAFVEDRLFATLDATVRTLKGPQAETILLIDTVGFIRKLPHHLVASFRSTLEETVVADLLLHVVDASHPHHSDQLAQVRETLEEMGLREHPRILVFNKIDQVESAAEIRQLKVEYGDAVFISALRGIKITELTNRIKNTCEDWKKQIKARPNTSQFSW</sequence>
<dbReference type="FunFam" id="3.40.50.11060:FF:000001">
    <property type="entry name" value="GTPase HflX"/>
    <property type="match status" value="1"/>
</dbReference>
<keyword evidence="5 6" id="KW-0342">GTP-binding</keyword>
<evidence type="ECO:0000313" key="11">
    <source>
        <dbReference type="EMBL" id="TKJ40717.1"/>
    </source>
</evidence>
<dbReference type="PIRSF" id="PIRSF006809">
    <property type="entry name" value="GTP-binding_hflX_prd"/>
    <property type="match status" value="1"/>
</dbReference>
<dbReference type="GO" id="GO:0003924">
    <property type="term" value="F:GTPase activity"/>
    <property type="evidence" value="ECO:0007669"/>
    <property type="project" value="UniProtKB-UniRule"/>
</dbReference>
<dbReference type="Gene3D" id="3.40.50.11060">
    <property type="entry name" value="GTPase HflX, N-terminal domain"/>
    <property type="match status" value="1"/>
</dbReference>
<dbReference type="PROSITE" id="PS51705">
    <property type="entry name" value="G_HFLX"/>
    <property type="match status" value="1"/>
</dbReference>
<comment type="caution">
    <text evidence="11">The sequence shown here is derived from an EMBL/GenBank/DDBJ whole genome shotgun (WGS) entry which is preliminary data.</text>
</comment>
<dbReference type="PRINTS" id="PR00326">
    <property type="entry name" value="GTP1OBG"/>
</dbReference>
<feature type="binding site" evidence="7">
    <location>
        <begin position="327"/>
        <end position="330"/>
    </location>
    <ligand>
        <name>GTP</name>
        <dbReference type="ChEBI" id="CHEBI:37565"/>
    </ligand>
</feature>
<dbReference type="GO" id="GO:0005525">
    <property type="term" value="F:GTP binding"/>
    <property type="evidence" value="ECO:0007669"/>
    <property type="project" value="UniProtKB-UniRule"/>
</dbReference>
<dbReference type="AlphaFoldDB" id="A0A532V178"/>
<feature type="coiled-coil region" evidence="9">
    <location>
        <begin position="176"/>
        <end position="203"/>
    </location>
</feature>
<dbReference type="GO" id="GO:0046872">
    <property type="term" value="F:metal ion binding"/>
    <property type="evidence" value="ECO:0007669"/>
    <property type="project" value="UniProtKB-KW"/>
</dbReference>
<name>A0A532V178_UNCL8</name>
<dbReference type="CDD" id="cd01878">
    <property type="entry name" value="HflX"/>
    <property type="match status" value="1"/>
</dbReference>
<feature type="binding site" evidence="7">
    <location>
        <begin position="352"/>
        <end position="354"/>
    </location>
    <ligand>
        <name>GTP</name>
        <dbReference type="ChEBI" id="CHEBI:37565"/>
    </ligand>
</feature>
<dbReference type="InterPro" id="IPR042108">
    <property type="entry name" value="GTPase_HflX_N_sf"/>
</dbReference>
<dbReference type="NCBIfam" id="TIGR03156">
    <property type="entry name" value="GTP_HflX"/>
    <property type="match status" value="1"/>
</dbReference>
<dbReference type="GO" id="GO:0005737">
    <property type="term" value="C:cytoplasm"/>
    <property type="evidence" value="ECO:0007669"/>
    <property type="project" value="UniProtKB-SubCell"/>
</dbReference>
<dbReference type="Pfam" id="PF16360">
    <property type="entry name" value="GTP-bdg_M"/>
    <property type="match status" value="1"/>
</dbReference>
<comment type="cofactor">
    <cofactor evidence="8">
        <name>Mg(2+)</name>
        <dbReference type="ChEBI" id="CHEBI:18420"/>
    </cofactor>
</comment>
<feature type="binding site" evidence="8">
    <location>
        <position position="221"/>
    </location>
    <ligand>
        <name>Mg(2+)</name>
        <dbReference type="ChEBI" id="CHEBI:18420"/>
    </ligand>
</feature>
<gene>
    <name evidence="6 11" type="primary">hflX</name>
    <name evidence="11" type="ORF">CEE37_07060</name>
</gene>
<dbReference type="InterPro" id="IPR032305">
    <property type="entry name" value="GTP-bd_M"/>
</dbReference>
<evidence type="ECO:0000256" key="8">
    <source>
        <dbReference type="PIRSR" id="PIRSR006809-2"/>
    </source>
</evidence>
<keyword evidence="9" id="KW-0175">Coiled coil</keyword>
<evidence type="ECO:0000259" key="10">
    <source>
        <dbReference type="PROSITE" id="PS51705"/>
    </source>
</evidence>
<dbReference type="InterPro" id="IPR025121">
    <property type="entry name" value="GTPase_HflX_N"/>
</dbReference>
<dbReference type="NCBIfam" id="TIGR00231">
    <property type="entry name" value="small_GTP"/>
    <property type="match status" value="1"/>
</dbReference>
<evidence type="ECO:0000256" key="2">
    <source>
        <dbReference type="ARBA" id="ARBA00022723"/>
    </source>
</evidence>
<evidence type="ECO:0000256" key="9">
    <source>
        <dbReference type="SAM" id="Coils"/>
    </source>
</evidence>
<dbReference type="EMBL" id="NJBN01000004">
    <property type="protein sequence ID" value="TKJ40717.1"/>
    <property type="molecule type" value="Genomic_DNA"/>
</dbReference>
<comment type="subcellular location">
    <subcellularLocation>
        <location evidence="6">Cytoplasm</location>
    </subcellularLocation>
    <text evidence="6">May associate with membranes.</text>
</comment>
<dbReference type="HAMAP" id="MF_00900">
    <property type="entry name" value="GTPase_HflX"/>
    <property type="match status" value="1"/>
</dbReference>
<dbReference type="Proteomes" id="UP000319619">
    <property type="component" value="Unassembled WGS sequence"/>
</dbReference>
<dbReference type="Gene3D" id="6.10.250.2860">
    <property type="match status" value="1"/>
</dbReference>
<keyword evidence="2 8" id="KW-0479">Metal-binding</keyword>
<comment type="similarity">
    <text evidence="6">Belongs to the TRAFAC class OBG-HflX-like GTPase superfamily. HflX GTPase family.</text>
</comment>
<dbReference type="GO" id="GO:0043022">
    <property type="term" value="F:ribosome binding"/>
    <property type="evidence" value="ECO:0007669"/>
    <property type="project" value="TreeGrafter"/>
</dbReference>
<dbReference type="PANTHER" id="PTHR10229">
    <property type="entry name" value="GTP-BINDING PROTEIN HFLX"/>
    <property type="match status" value="1"/>
</dbReference>
<keyword evidence="3 6" id="KW-0547">Nucleotide-binding</keyword>
<dbReference type="Gene3D" id="3.40.50.300">
    <property type="entry name" value="P-loop containing nucleotide triphosphate hydrolases"/>
    <property type="match status" value="1"/>
</dbReference>
<dbReference type="InterPro" id="IPR027417">
    <property type="entry name" value="P-loop_NTPase"/>
</dbReference>
<evidence type="ECO:0000256" key="3">
    <source>
        <dbReference type="ARBA" id="ARBA00022741"/>
    </source>
</evidence>
<feature type="binding site" evidence="7">
    <location>
        <begin position="239"/>
        <end position="243"/>
    </location>
    <ligand>
        <name>GTP</name>
        <dbReference type="ChEBI" id="CHEBI:37565"/>
    </ligand>
</feature>
<feature type="domain" description="Hflx-type G" evidence="10">
    <location>
        <begin position="208"/>
        <end position="374"/>
    </location>
</feature>
<keyword evidence="4 8" id="KW-0460">Magnesium</keyword>
<keyword evidence="1 6" id="KW-0963">Cytoplasm</keyword>
<evidence type="ECO:0000256" key="4">
    <source>
        <dbReference type="ARBA" id="ARBA00022842"/>
    </source>
</evidence>
<reference evidence="11 12" key="1">
    <citation type="submission" date="2017-06" db="EMBL/GenBank/DDBJ databases">
        <title>Novel microbial phyla capable of carbon fixation and sulfur reduction in deep-sea sediments.</title>
        <authorList>
            <person name="Huang J."/>
            <person name="Baker B."/>
            <person name="Wang Y."/>
        </authorList>
    </citation>
    <scope>NUCLEOTIDE SEQUENCE [LARGE SCALE GENOMIC DNA]</scope>
    <source>
        <strain evidence="11">B3_LCP</strain>
    </source>
</reference>
<protein>
    <recommendedName>
        <fullName evidence="6">GTPase HflX</fullName>
    </recommendedName>
    <alternativeName>
        <fullName evidence="6">GTP-binding protein HflX</fullName>
    </alternativeName>
</protein>
<dbReference type="InterPro" id="IPR005225">
    <property type="entry name" value="Small_GTP-bd"/>
</dbReference>
<feature type="binding site" evidence="8">
    <location>
        <position position="241"/>
    </location>
    <ligand>
        <name>Mg(2+)</name>
        <dbReference type="ChEBI" id="CHEBI:18420"/>
    </ligand>
</feature>
<proteinExistence type="inferred from homology"/>
<evidence type="ECO:0000256" key="7">
    <source>
        <dbReference type="PIRSR" id="PIRSR006809-1"/>
    </source>
</evidence>
<dbReference type="SUPFAM" id="SSF52540">
    <property type="entry name" value="P-loop containing nucleoside triphosphate hydrolases"/>
    <property type="match status" value="1"/>
</dbReference>
<dbReference type="InterPro" id="IPR016496">
    <property type="entry name" value="GTPase_HflX"/>
</dbReference>
<evidence type="ECO:0000256" key="5">
    <source>
        <dbReference type="ARBA" id="ARBA00023134"/>
    </source>
</evidence>
<evidence type="ECO:0000256" key="6">
    <source>
        <dbReference type="HAMAP-Rule" id="MF_00900"/>
    </source>
</evidence>
<dbReference type="InterPro" id="IPR030394">
    <property type="entry name" value="G_HFLX_dom"/>
</dbReference>
<comment type="function">
    <text evidence="6">GTPase that associates with the 50S ribosomal subunit and may have a role during protein synthesis or ribosome biogenesis.</text>
</comment>
<organism evidence="11 12">
    <name type="scientific">candidate division LCP-89 bacterium B3_LCP</name>
    <dbReference type="NCBI Taxonomy" id="2012998"/>
    <lineage>
        <taxon>Bacteria</taxon>
        <taxon>Pseudomonadati</taxon>
        <taxon>Bacteria division LCP-89</taxon>
    </lineage>
</organism>
<dbReference type="Pfam" id="PF13167">
    <property type="entry name" value="GTP-bdg_N"/>
    <property type="match status" value="1"/>
</dbReference>
<dbReference type="Pfam" id="PF01926">
    <property type="entry name" value="MMR_HSR1"/>
    <property type="match status" value="1"/>
</dbReference>
<dbReference type="InterPro" id="IPR006073">
    <property type="entry name" value="GTP-bd"/>
</dbReference>
<feature type="binding site" evidence="7">
    <location>
        <begin position="214"/>
        <end position="221"/>
    </location>
    <ligand>
        <name>GTP</name>
        <dbReference type="ChEBI" id="CHEBI:37565"/>
    </ligand>
</feature>
<evidence type="ECO:0000313" key="12">
    <source>
        <dbReference type="Proteomes" id="UP000319619"/>
    </source>
</evidence>
<feature type="binding site" evidence="7">
    <location>
        <begin position="261"/>
        <end position="264"/>
    </location>
    <ligand>
        <name>GTP</name>
        <dbReference type="ChEBI" id="CHEBI:37565"/>
    </ligand>
</feature>